<dbReference type="PROSITE" id="PS51462">
    <property type="entry name" value="NUDIX"/>
    <property type="match status" value="1"/>
</dbReference>
<accession>A0ABX3FGI0</accession>
<dbReference type="Pfam" id="PF00293">
    <property type="entry name" value="NUDIX"/>
    <property type="match status" value="1"/>
</dbReference>
<proteinExistence type="predicted"/>
<dbReference type="CDD" id="cd04673">
    <property type="entry name" value="NUDIX_ADPRase"/>
    <property type="match status" value="1"/>
</dbReference>
<dbReference type="PANTHER" id="PTHR43736">
    <property type="entry name" value="ADP-RIBOSE PYROPHOSPHATASE"/>
    <property type="match status" value="1"/>
</dbReference>
<evidence type="ECO:0000256" key="1">
    <source>
        <dbReference type="ARBA" id="ARBA00022801"/>
    </source>
</evidence>
<gene>
    <name evidence="3" type="ORF">BIY20_10385</name>
</gene>
<reference evidence="3 4" key="1">
    <citation type="submission" date="2016-09" db="EMBL/GenBank/DDBJ databases">
        <title>Genomic Taxonomy of the Vibrionaceae.</title>
        <authorList>
            <person name="Gonzalez-Castillo A."/>
            <person name="Gomez-Gil B."/>
            <person name="Enciso-Ibarra K."/>
        </authorList>
    </citation>
    <scope>NUCLEOTIDE SEQUENCE [LARGE SCALE GENOMIC DNA]</scope>
    <source>
        <strain evidence="3 4">CAIM 1902</strain>
    </source>
</reference>
<name>A0ABX3FGI0_9VIBR</name>
<evidence type="ECO:0000313" key="4">
    <source>
        <dbReference type="Proteomes" id="UP000186039"/>
    </source>
</evidence>
<feature type="domain" description="Nudix hydrolase" evidence="2">
    <location>
        <begin position="12"/>
        <end position="144"/>
    </location>
</feature>
<dbReference type="Gene3D" id="3.90.79.10">
    <property type="entry name" value="Nucleoside Triphosphate Pyrophosphohydrolase"/>
    <property type="match status" value="1"/>
</dbReference>
<sequence>MTMETTKPNLSLPRVAVIAVTYRGNELLLVQRANEPQKFGWGFPGGSVNAGEPLHEAACRELLEETQVTAIAEKTFDVIEVNEFDAQGKHHHFVLLAVLCRYVSGHAMAADDAIDCQWMTIEQIISQQSLLIPHVAKVAQAAIQLTIN</sequence>
<dbReference type="PANTHER" id="PTHR43736:SF1">
    <property type="entry name" value="DIHYDRONEOPTERIN TRIPHOSPHATE DIPHOSPHATASE"/>
    <property type="match status" value="1"/>
</dbReference>
<dbReference type="SUPFAM" id="SSF55811">
    <property type="entry name" value="Nudix"/>
    <property type="match status" value="1"/>
</dbReference>
<protein>
    <recommendedName>
        <fullName evidence="2">Nudix hydrolase domain-containing protein</fullName>
    </recommendedName>
</protein>
<evidence type="ECO:0000259" key="2">
    <source>
        <dbReference type="PROSITE" id="PS51462"/>
    </source>
</evidence>
<dbReference type="InterPro" id="IPR015797">
    <property type="entry name" value="NUDIX_hydrolase-like_dom_sf"/>
</dbReference>
<comment type="caution">
    <text evidence="3">The sequence shown here is derived from an EMBL/GenBank/DDBJ whole genome shotgun (WGS) entry which is preliminary data.</text>
</comment>
<keyword evidence="4" id="KW-1185">Reference proteome</keyword>
<dbReference type="Proteomes" id="UP000186039">
    <property type="component" value="Unassembled WGS sequence"/>
</dbReference>
<dbReference type="PRINTS" id="PR00502">
    <property type="entry name" value="NUDIXFAMILY"/>
</dbReference>
<dbReference type="InterPro" id="IPR020476">
    <property type="entry name" value="Nudix_hydrolase"/>
</dbReference>
<keyword evidence="1" id="KW-0378">Hydrolase</keyword>
<dbReference type="InterPro" id="IPR000086">
    <property type="entry name" value="NUDIX_hydrolase_dom"/>
</dbReference>
<organism evidence="3 4">
    <name type="scientific">Vibrio panuliri</name>
    <dbReference type="NCBI Taxonomy" id="1381081"/>
    <lineage>
        <taxon>Bacteria</taxon>
        <taxon>Pseudomonadati</taxon>
        <taxon>Pseudomonadota</taxon>
        <taxon>Gammaproteobacteria</taxon>
        <taxon>Vibrionales</taxon>
        <taxon>Vibrionaceae</taxon>
        <taxon>Vibrio</taxon>
    </lineage>
</organism>
<dbReference type="EMBL" id="MJMH01000177">
    <property type="protein sequence ID" value="OLQ90749.1"/>
    <property type="molecule type" value="Genomic_DNA"/>
</dbReference>
<evidence type="ECO:0000313" key="3">
    <source>
        <dbReference type="EMBL" id="OLQ90749.1"/>
    </source>
</evidence>